<organism evidence="9 10">
    <name type="scientific">Pseudocercospora fuligena</name>
    <dbReference type="NCBI Taxonomy" id="685502"/>
    <lineage>
        <taxon>Eukaryota</taxon>
        <taxon>Fungi</taxon>
        <taxon>Dikarya</taxon>
        <taxon>Ascomycota</taxon>
        <taxon>Pezizomycotina</taxon>
        <taxon>Dothideomycetes</taxon>
        <taxon>Dothideomycetidae</taxon>
        <taxon>Mycosphaerellales</taxon>
        <taxon>Mycosphaerellaceae</taxon>
        <taxon>Pseudocercospora</taxon>
    </lineage>
</organism>
<evidence type="ECO:0000256" key="1">
    <source>
        <dbReference type="ARBA" id="ARBA00004141"/>
    </source>
</evidence>
<evidence type="ECO:0000256" key="4">
    <source>
        <dbReference type="ARBA" id="ARBA00023136"/>
    </source>
</evidence>
<feature type="compositionally biased region" description="Basic and acidic residues" evidence="6">
    <location>
        <begin position="339"/>
        <end position="356"/>
    </location>
</feature>
<evidence type="ECO:0000256" key="3">
    <source>
        <dbReference type="ARBA" id="ARBA00022989"/>
    </source>
</evidence>
<dbReference type="EMBL" id="JABCIY010000217">
    <property type="protein sequence ID" value="KAF7188032.1"/>
    <property type="molecule type" value="Genomic_DNA"/>
</dbReference>
<accession>A0A8H6RCP1</accession>
<dbReference type="InterPro" id="IPR052337">
    <property type="entry name" value="SAT4-like"/>
</dbReference>
<dbReference type="Proteomes" id="UP000660729">
    <property type="component" value="Unassembled WGS sequence"/>
</dbReference>
<evidence type="ECO:0000313" key="10">
    <source>
        <dbReference type="Proteomes" id="UP000660729"/>
    </source>
</evidence>
<keyword evidence="4 7" id="KW-0472">Membrane</keyword>
<dbReference type="PANTHER" id="PTHR33048:SF2">
    <property type="entry name" value="SRPK"/>
    <property type="match status" value="1"/>
</dbReference>
<feature type="transmembrane region" description="Helical" evidence="7">
    <location>
        <begin position="50"/>
        <end position="72"/>
    </location>
</feature>
<comment type="similarity">
    <text evidence="5">Belongs to the SAT4 family.</text>
</comment>
<sequence length="436" mass="48913">MQCPSTQVYHDLSFIEEVWSWFAIGTIAIIARYIVRLRTVHWSKLQGDDYLALAVWLCFLCDSVTITLIYYYGSNVDFTNDEIAKMSQCQIDRIRLGSKMQLLAWYTYTALIWLLKSMMLFFFHRLMFGQNQHRLIKVLAAACALSYTAVFVTISCGCTPYSRNWKVRPLPPDKCTRKLQNFYVTTVLNVVTDAAILTIPLPLLWQLKVSLKRKIALTLLLGSGIFVITAALLRLSFTLTSLNALNINIWGTRETIAGILAVNAPILKPIFYASFWRRGFDPSRTPTPRLPNERSSREKTIGSESKPDFRGLGLLSILQSIARNDEKSKSSATTVARQDSVDSSRPEHGGDLAFEHGRPYYRSDSAIAASTDLKRGWEIASSSAEMAAEVSRTSPQPLLPEPALTWPPGSRHASRDEALAPIAEVQTNCTDVAYAR</sequence>
<evidence type="ECO:0000259" key="8">
    <source>
        <dbReference type="Pfam" id="PF20684"/>
    </source>
</evidence>
<feature type="transmembrane region" description="Helical" evidence="7">
    <location>
        <begin position="215"/>
        <end position="235"/>
    </location>
</feature>
<keyword evidence="10" id="KW-1185">Reference proteome</keyword>
<dbReference type="OrthoDB" id="4329349at2759"/>
<keyword evidence="3 7" id="KW-1133">Transmembrane helix</keyword>
<dbReference type="AlphaFoldDB" id="A0A8H6RCP1"/>
<feature type="compositionally biased region" description="Basic and acidic residues" evidence="6">
    <location>
        <begin position="291"/>
        <end position="307"/>
    </location>
</feature>
<evidence type="ECO:0000256" key="5">
    <source>
        <dbReference type="ARBA" id="ARBA00038359"/>
    </source>
</evidence>
<protein>
    <recommendedName>
        <fullName evidence="8">Rhodopsin domain-containing protein</fullName>
    </recommendedName>
</protein>
<dbReference type="PANTHER" id="PTHR33048">
    <property type="entry name" value="PTH11-LIKE INTEGRAL MEMBRANE PROTEIN (AFU_ORTHOLOGUE AFUA_5G11245)"/>
    <property type="match status" value="1"/>
</dbReference>
<comment type="caution">
    <text evidence="9">The sequence shown here is derived from an EMBL/GenBank/DDBJ whole genome shotgun (WGS) entry which is preliminary data.</text>
</comment>
<evidence type="ECO:0000256" key="7">
    <source>
        <dbReference type="SAM" id="Phobius"/>
    </source>
</evidence>
<feature type="transmembrane region" description="Helical" evidence="7">
    <location>
        <begin position="135"/>
        <end position="162"/>
    </location>
</feature>
<feature type="transmembrane region" description="Helical" evidence="7">
    <location>
        <begin position="103"/>
        <end position="123"/>
    </location>
</feature>
<feature type="domain" description="Rhodopsin" evidence="8">
    <location>
        <begin position="33"/>
        <end position="271"/>
    </location>
</feature>
<feature type="region of interest" description="Disordered" evidence="6">
    <location>
        <begin position="327"/>
        <end position="356"/>
    </location>
</feature>
<proteinExistence type="inferred from homology"/>
<feature type="transmembrane region" description="Helical" evidence="7">
    <location>
        <begin position="182"/>
        <end position="203"/>
    </location>
</feature>
<keyword evidence="2 7" id="KW-0812">Transmembrane</keyword>
<feature type="transmembrane region" description="Helical" evidence="7">
    <location>
        <begin position="255"/>
        <end position="275"/>
    </location>
</feature>
<dbReference type="GO" id="GO:0016020">
    <property type="term" value="C:membrane"/>
    <property type="evidence" value="ECO:0007669"/>
    <property type="project" value="UniProtKB-SubCell"/>
</dbReference>
<feature type="region of interest" description="Disordered" evidence="6">
    <location>
        <begin position="284"/>
        <end position="307"/>
    </location>
</feature>
<dbReference type="InterPro" id="IPR049326">
    <property type="entry name" value="Rhodopsin_dom_fungi"/>
</dbReference>
<evidence type="ECO:0000256" key="6">
    <source>
        <dbReference type="SAM" id="MobiDB-lite"/>
    </source>
</evidence>
<comment type="subcellular location">
    <subcellularLocation>
        <location evidence="1">Membrane</location>
        <topology evidence="1">Multi-pass membrane protein</topology>
    </subcellularLocation>
</comment>
<evidence type="ECO:0000256" key="2">
    <source>
        <dbReference type="ARBA" id="ARBA00022692"/>
    </source>
</evidence>
<evidence type="ECO:0000313" key="9">
    <source>
        <dbReference type="EMBL" id="KAF7188032.1"/>
    </source>
</evidence>
<reference evidence="9" key="1">
    <citation type="submission" date="2020-04" db="EMBL/GenBank/DDBJ databases">
        <title>Draft genome resource of the tomato pathogen Pseudocercospora fuligena.</title>
        <authorList>
            <person name="Zaccaron A."/>
        </authorList>
    </citation>
    <scope>NUCLEOTIDE SEQUENCE</scope>
    <source>
        <strain evidence="9">PF001</strain>
    </source>
</reference>
<feature type="transmembrane region" description="Helical" evidence="7">
    <location>
        <begin position="18"/>
        <end position="35"/>
    </location>
</feature>
<dbReference type="Pfam" id="PF20684">
    <property type="entry name" value="Fung_rhodopsin"/>
    <property type="match status" value="1"/>
</dbReference>
<name>A0A8H6RCP1_9PEZI</name>
<gene>
    <name evidence="9" type="ORF">HII31_10604</name>
</gene>